<evidence type="ECO:0000256" key="2">
    <source>
        <dbReference type="PROSITE-ProRule" id="PRU00047"/>
    </source>
</evidence>
<dbReference type="GO" id="GO:0008270">
    <property type="term" value="F:zinc ion binding"/>
    <property type="evidence" value="ECO:0007669"/>
    <property type="project" value="UniProtKB-KW"/>
</dbReference>
<dbReference type="PANTHER" id="PTHR47592:SF27">
    <property type="entry name" value="OS08G0421700 PROTEIN"/>
    <property type="match status" value="1"/>
</dbReference>
<dbReference type="GO" id="GO:0003676">
    <property type="term" value="F:nucleic acid binding"/>
    <property type="evidence" value="ECO:0007669"/>
    <property type="project" value="InterPro"/>
</dbReference>
<dbReference type="InterPro" id="IPR054722">
    <property type="entry name" value="PolX-like_BBD"/>
</dbReference>
<comment type="caution">
    <text evidence="5">The sequence shown here is derived from an EMBL/GenBank/DDBJ whole genome shotgun (WGS) entry which is preliminary data.</text>
</comment>
<dbReference type="SUPFAM" id="SSF57756">
    <property type="entry name" value="Retrovirus zinc finger-like domains"/>
    <property type="match status" value="1"/>
</dbReference>
<dbReference type="PROSITE" id="PS50158">
    <property type="entry name" value="ZF_CCHC"/>
    <property type="match status" value="1"/>
</dbReference>
<evidence type="ECO:0000256" key="1">
    <source>
        <dbReference type="ARBA" id="ARBA00022664"/>
    </source>
</evidence>
<evidence type="ECO:0000256" key="3">
    <source>
        <dbReference type="SAM" id="MobiDB-lite"/>
    </source>
</evidence>
<dbReference type="STRING" id="180088.A0A1J8PUS3"/>
<keyword evidence="1" id="KW-0507">mRNA processing</keyword>
<keyword evidence="2" id="KW-0863">Zinc-finger</keyword>
<sequence>MGATLDEKYFAAIIMGSLPESYRHILSSMNAAAHVSKKILSPDEIMSVISEEYEHRVIVNPTTSKKGGNTALMAGENPNRSKGQNGGGNSNATCYNCNNVGHVRANCWSKGGGKEGQRPQRQGQRHGNSWRPAANAVTQSTSMTTTAENYAFATSDLANVAKQINIPVERCGAIVDSGATSHFCPDRSKFTTFVPIELQNVHTADRSSISAIGRRDVLIDLPLGNTSTQVTLKDTLYTPKMAFTLISTNRIAAAGLAVHFEDKTCKILSPAPTRKVIAEIPQINGLYSITAHFSQCMNIAKSKLTISELHRILRHVSDPAIADAVTKGLVE</sequence>
<dbReference type="Pfam" id="PF22936">
    <property type="entry name" value="Pol_BBD"/>
    <property type="match status" value="1"/>
</dbReference>
<keyword evidence="2" id="KW-0862">Zinc</keyword>
<organism evidence="5 6">
    <name type="scientific">Rhizopogon vesiculosus</name>
    <dbReference type="NCBI Taxonomy" id="180088"/>
    <lineage>
        <taxon>Eukaryota</taxon>
        <taxon>Fungi</taxon>
        <taxon>Dikarya</taxon>
        <taxon>Basidiomycota</taxon>
        <taxon>Agaricomycotina</taxon>
        <taxon>Agaricomycetes</taxon>
        <taxon>Agaricomycetidae</taxon>
        <taxon>Boletales</taxon>
        <taxon>Suillineae</taxon>
        <taxon>Rhizopogonaceae</taxon>
        <taxon>Rhizopogon</taxon>
    </lineage>
</organism>
<dbReference type="InterPro" id="IPR036875">
    <property type="entry name" value="Znf_CCHC_sf"/>
</dbReference>
<keyword evidence="2" id="KW-0479">Metal-binding</keyword>
<evidence type="ECO:0000313" key="5">
    <source>
        <dbReference type="EMBL" id="OJA11515.1"/>
    </source>
</evidence>
<proteinExistence type="predicted"/>
<dbReference type="AlphaFoldDB" id="A0A1J8PUS3"/>
<dbReference type="EMBL" id="LVVM01005036">
    <property type="protein sequence ID" value="OJA11515.1"/>
    <property type="molecule type" value="Genomic_DNA"/>
</dbReference>
<evidence type="ECO:0000313" key="6">
    <source>
        <dbReference type="Proteomes" id="UP000183567"/>
    </source>
</evidence>
<name>A0A1J8PUS3_9AGAM</name>
<reference evidence="5 6" key="1">
    <citation type="submission" date="2016-03" db="EMBL/GenBank/DDBJ databases">
        <title>Comparative genomics of the ectomycorrhizal sister species Rhizopogon vinicolor and Rhizopogon vesiculosus (Basidiomycota: Boletales) reveals a divergence of the mating type B locus.</title>
        <authorList>
            <person name="Mujic A.B."/>
            <person name="Kuo A."/>
            <person name="Tritt A."/>
            <person name="Lipzen A."/>
            <person name="Chen C."/>
            <person name="Johnson J."/>
            <person name="Sharma A."/>
            <person name="Barry K."/>
            <person name="Grigoriev I.V."/>
            <person name="Spatafora J.W."/>
        </authorList>
    </citation>
    <scope>NUCLEOTIDE SEQUENCE [LARGE SCALE GENOMIC DNA]</scope>
    <source>
        <strain evidence="5 6">AM-OR11-056</strain>
    </source>
</reference>
<accession>A0A1J8PUS3</accession>
<dbReference type="OrthoDB" id="3269759at2759"/>
<gene>
    <name evidence="5" type="ORF">AZE42_10947</name>
</gene>
<keyword evidence="6" id="KW-1185">Reference proteome</keyword>
<feature type="domain" description="CCHC-type" evidence="4">
    <location>
        <begin position="94"/>
        <end position="107"/>
    </location>
</feature>
<dbReference type="PANTHER" id="PTHR47592">
    <property type="entry name" value="PBF68 PROTEIN"/>
    <property type="match status" value="1"/>
</dbReference>
<protein>
    <recommendedName>
        <fullName evidence="4">CCHC-type domain-containing protein</fullName>
    </recommendedName>
</protein>
<feature type="non-terminal residue" evidence="5">
    <location>
        <position position="331"/>
    </location>
</feature>
<dbReference type="SMART" id="SM00343">
    <property type="entry name" value="ZnF_C2HC"/>
    <property type="match status" value="1"/>
</dbReference>
<dbReference type="Proteomes" id="UP000183567">
    <property type="component" value="Unassembled WGS sequence"/>
</dbReference>
<dbReference type="InterPro" id="IPR001878">
    <property type="entry name" value="Znf_CCHC"/>
</dbReference>
<feature type="region of interest" description="Disordered" evidence="3">
    <location>
        <begin position="110"/>
        <end position="133"/>
    </location>
</feature>
<evidence type="ECO:0000259" key="4">
    <source>
        <dbReference type="PROSITE" id="PS50158"/>
    </source>
</evidence>
<dbReference type="GO" id="GO:0006397">
    <property type="term" value="P:mRNA processing"/>
    <property type="evidence" value="ECO:0007669"/>
    <property type="project" value="UniProtKB-KW"/>
</dbReference>